<dbReference type="SMART" id="SM00367">
    <property type="entry name" value="LRR_CC"/>
    <property type="match status" value="8"/>
</dbReference>
<dbReference type="EMBL" id="JASPKZ010006852">
    <property type="protein sequence ID" value="KAJ9586674.1"/>
    <property type="molecule type" value="Genomic_DNA"/>
</dbReference>
<reference evidence="1" key="2">
    <citation type="submission" date="2023-05" db="EMBL/GenBank/DDBJ databases">
        <authorList>
            <person name="Fouks B."/>
        </authorList>
    </citation>
    <scope>NUCLEOTIDE SEQUENCE</scope>
    <source>
        <strain evidence="1">Stay&amp;Tobe</strain>
        <tissue evidence="1">Testes</tissue>
    </source>
</reference>
<dbReference type="Proteomes" id="UP001233999">
    <property type="component" value="Unassembled WGS sequence"/>
</dbReference>
<dbReference type="Pfam" id="PF13516">
    <property type="entry name" value="LRR_6"/>
    <property type="match status" value="1"/>
</dbReference>
<accession>A0AAD7ZTP7</accession>
<dbReference type="PANTHER" id="PTHR13318:SF190">
    <property type="entry name" value="PARTNER OF PAIRED, ISOFORM B"/>
    <property type="match status" value="1"/>
</dbReference>
<keyword evidence="2" id="KW-1185">Reference proteome</keyword>
<protein>
    <submittedName>
        <fullName evidence="1">Uncharacterized protein</fullName>
    </submittedName>
</protein>
<comment type="caution">
    <text evidence="1">The sequence shown here is derived from an EMBL/GenBank/DDBJ whole genome shotgun (WGS) entry which is preliminary data.</text>
</comment>
<name>A0AAD7ZTP7_DIPPU</name>
<dbReference type="SUPFAM" id="SSF52047">
    <property type="entry name" value="RNI-like"/>
    <property type="match status" value="1"/>
</dbReference>
<dbReference type="AlphaFoldDB" id="A0AAD7ZTP7"/>
<dbReference type="GO" id="GO:0031146">
    <property type="term" value="P:SCF-dependent proteasomal ubiquitin-dependent protein catabolic process"/>
    <property type="evidence" value="ECO:0007669"/>
    <property type="project" value="TreeGrafter"/>
</dbReference>
<dbReference type="GO" id="GO:0019005">
    <property type="term" value="C:SCF ubiquitin ligase complex"/>
    <property type="evidence" value="ECO:0007669"/>
    <property type="project" value="TreeGrafter"/>
</dbReference>
<dbReference type="InterPro" id="IPR006553">
    <property type="entry name" value="Leu-rich_rpt_Cys-con_subtyp"/>
</dbReference>
<evidence type="ECO:0000313" key="1">
    <source>
        <dbReference type="EMBL" id="KAJ9586674.1"/>
    </source>
</evidence>
<dbReference type="InterPro" id="IPR032675">
    <property type="entry name" value="LRR_dom_sf"/>
</dbReference>
<organism evidence="1 2">
    <name type="scientific">Diploptera punctata</name>
    <name type="common">Pacific beetle cockroach</name>
    <dbReference type="NCBI Taxonomy" id="6984"/>
    <lineage>
        <taxon>Eukaryota</taxon>
        <taxon>Metazoa</taxon>
        <taxon>Ecdysozoa</taxon>
        <taxon>Arthropoda</taxon>
        <taxon>Hexapoda</taxon>
        <taxon>Insecta</taxon>
        <taxon>Pterygota</taxon>
        <taxon>Neoptera</taxon>
        <taxon>Polyneoptera</taxon>
        <taxon>Dictyoptera</taxon>
        <taxon>Blattodea</taxon>
        <taxon>Blaberoidea</taxon>
        <taxon>Blaberidae</taxon>
        <taxon>Diplopterinae</taxon>
        <taxon>Diploptera</taxon>
    </lineage>
</organism>
<sequence length="360" mass="41457">MLQVLKRAPNLKSIVIKYRNDVVRLLELLFDNCVSIKRLEIKWCKLEDNTMCVLDKIVAFYPELEELKLVGCDELTPTVGSTISQLRKLRRLNLSHNTDLSRYSIKIIVENCTRLEELCLQRIDKMYDEDVKHVISNIGAQLTTLKLDGIKLTDNSFCYLHHCTRLQVLDMTYCIQMTDKGLLEGIGALQELRSLSLRGAWNFTAQALSTFLHRPAMASIIYLNLYICITLDDYGLEGIALRCVHLKTLTLGWCNKVTDAGIMKVICNCKKLQILELEGVERITGTGYLDLVPTHLPLLKRLYLRSCEHIPQELLLKLVAAMPQLEVINHRGRIVSLLKENFRYWISWKCRSLYHYSIGN</sequence>
<proteinExistence type="predicted"/>
<evidence type="ECO:0000313" key="2">
    <source>
        <dbReference type="Proteomes" id="UP001233999"/>
    </source>
</evidence>
<dbReference type="PANTHER" id="PTHR13318">
    <property type="entry name" value="PARTNER OF PAIRED, ISOFORM B-RELATED"/>
    <property type="match status" value="1"/>
</dbReference>
<reference evidence="1" key="1">
    <citation type="journal article" date="2023" name="IScience">
        <title>Live-bearing cockroach genome reveals convergent evolutionary mechanisms linked to viviparity in insects and beyond.</title>
        <authorList>
            <person name="Fouks B."/>
            <person name="Harrison M.C."/>
            <person name="Mikhailova A.A."/>
            <person name="Marchal E."/>
            <person name="English S."/>
            <person name="Carruthers M."/>
            <person name="Jennings E.C."/>
            <person name="Chiamaka E.L."/>
            <person name="Frigard R.A."/>
            <person name="Pippel M."/>
            <person name="Attardo G.M."/>
            <person name="Benoit J.B."/>
            <person name="Bornberg-Bauer E."/>
            <person name="Tobe S.S."/>
        </authorList>
    </citation>
    <scope>NUCLEOTIDE SEQUENCE</scope>
    <source>
        <strain evidence="1">Stay&amp;Tobe</strain>
    </source>
</reference>
<dbReference type="Gene3D" id="3.80.10.10">
    <property type="entry name" value="Ribonuclease Inhibitor"/>
    <property type="match status" value="2"/>
</dbReference>
<gene>
    <name evidence="1" type="ORF">L9F63_019712</name>
</gene>
<dbReference type="InterPro" id="IPR001611">
    <property type="entry name" value="Leu-rich_rpt"/>
</dbReference>